<evidence type="ECO:0000313" key="2">
    <source>
        <dbReference type="EMBL" id="NJP47243.1"/>
    </source>
</evidence>
<dbReference type="InterPro" id="IPR016130">
    <property type="entry name" value="Tyr_Pase_AS"/>
</dbReference>
<gene>
    <name evidence="2" type="ORF">HCN08_28135</name>
</gene>
<dbReference type="InterPro" id="IPR029021">
    <property type="entry name" value="Prot-tyrosine_phosphatase-like"/>
</dbReference>
<dbReference type="SUPFAM" id="SSF52799">
    <property type="entry name" value="(Phosphotyrosine protein) phosphatases II"/>
    <property type="match status" value="1"/>
</dbReference>
<sequence length="373" mass="37799">MAATSPHVRSQPVRITRTALALATAAVLAAGAAGPLAAPAAAAPAPAAAQAAAASAAPFTAAQATLNPDGSYLISWASTAAQVSVTAATQASATTGVALGGGAGTGSLTVPAGTLPAAARWYFRLSTPDGSALTVAERSLGLADAHNFRDAGGYRTADGHWVRTGVVYRSGKLSGLTAAEQQVLTAEGITLDVDLRNSSERSDDPDQIPAGVGYQVADVVSLAHGIKFHKDAAATLLQALAAGLFSGSSDLGQSIGYPFMVNFVGADHAFHDTLVAIEHNSGATVFHCTAGKDRTGWANAVLLTLLGVPRATVEADFLASNTYTGDPEAVELSWLTSAFNEVNAIYGSFDGYLHQGLMLTDADIAALKAKLLA</sequence>
<organism evidence="2 3">
    <name type="scientific">Actinacidiphila epipremni</name>
    <dbReference type="NCBI Taxonomy" id="2053013"/>
    <lineage>
        <taxon>Bacteria</taxon>
        <taxon>Bacillati</taxon>
        <taxon>Actinomycetota</taxon>
        <taxon>Actinomycetes</taxon>
        <taxon>Kitasatosporales</taxon>
        <taxon>Streptomycetaceae</taxon>
        <taxon>Actinacidiphila</taxon>
    </lineage>
</organism>
<protein>
    <submittedName>
        <fullName evidence="2">Tyrosine-protein phosphatase</fullName>
    </submittedName>
</protein>
<name>A0ABX1A0U0_9ACTN</name>
<dbReference type="InterPro" id="IPR006311">
    <property type="entry name" value="TAT_signal"/>
</dbReference>
<dbReference type="PROSITE" id="PS00383">
    <property type="entry name" value="TYR_PHOSPHATASE_1"/>
    <property type="match status" value="1"/>
</dbReference>
<keyword evidence="1" id="KW-0732">Signal</keyword>
<accession>A0ABX1A0U0</accession>
<dbReference type="Proteomes" id="UP000734511">
    <property type="component" value="Unassembled WGS sequence"/>
</dbReference>
<dbReference type="EMBL" id="JAATEJ010000028">
    <property type="protein sequence ID" value="NJP47243.1"/>
    <property type="molecule type" value="Genomic_DNA"/>
</dbReference>
<feature type="chain" id="PRO_5047504808" evidence="1">
    <location>
        <begin position="33"/>
        <end position="373"/>
    </location>
</feature>
<proteinExistence type="predicted"/>
<evidence type="ECO:0000256" key="1">
    <source>
        <dbReference type="SAM" id="SignalP"/>
    </source>
</evidence>
<reference evidence="2 3" key="1">
    <citation type="submission" date="2020-03" db="EMBL/GenBank/DDBJ databases">
        <title>WGS of actinomycetes isolated from Thailand.</title>
        <authorList>
            <person name="Thawai C."/>
        </authorList>
    </citation>
    <scope>NUCLEOTIDE SEQUENCE [LARGE SCALE GENOMIC DNA]</scope>
    <source>
        <strain evidence="2 3">PRB2-1</strain>
    </source>
</reference>
<feature type="signal peptide" evidence="1">
    <location>
        <begin position="1"/>
        <end position="32"/>
    </location>
</feature>
<dbReference type="Gene3D" id="3.90.190.10">
    <property type="entry name" value="Protein tyrosine phosphatase superfamily"/>
    <property type="match status" value="1"/>
</dbReference>
<dbReference type="PROSITE" id="PS51318">
    <property type="entry name" value="TAT"/>
    <property type="match status" value="1"/>
</dbReference>
<comment type="caution">
    <text evidence="2">The sequence shown here is derived from an EMBL/GenBank/DDBJ whole genome shotgun (WGS) entry which is preliminary data.</text>
</comment>
<evidence type="ECO:0000313" key="3">
    <source>
        <dbReference type="Proteomes" id="UP000734511"/>
    </source>
</evidence>
<dbReference type="InterPro" id="IPR026893">
    <property type="entry name" value="Tyr/Ser_Pase_IphP-type"/>
</dbReference>
<dbReference type="Pfam" id="PF13350">
    <property type="entry name" value="Y_phosphatase3"/>
    <property type="match status" value="1"/>
</dbReference>
<keyword evidence="3" id="KW-1185">Reference proteome</keyword>